<accession>A0A0G0BRB0</accession>
<keyword evidence="2 3" id="KW-0663">Pyridoxal phosphate</keyword>
<dbReference type="SUPFAM" id="SSF53383">
    <property type="entry name" value="PLP-dependent transferases"/>
    <property type="match status" value="1"/>
</dbReference>
<gene>
    <name evidence="4" type="ORF">UR64_C0011G0008</name>
</gene>
<dbReference type="GO" id="GO:0008483">
    <property type="term" value="F:transaminase activity"/>
    <property type="evidence" value="ECO:0007669"/>
    <property type="project" value="UniProtKB-KW"/>
</dbReference>
<dbReference type="AlphaFoldDB" id="A0A0G0BRB0"/>
<comment type="caution">
    <text evidence="4">The sequence shown here is derived from an EMBL/GenBank/DDBJ whole genome shotgun (WGS) entry which is preliminary data.</text>
</comment>
<protein>
    <submittedName>
        <fullName evidence="4">DegT/DnrJ/EryC1/StrS aminotransferase</fullName>
    </submittedName>
</protein>
<dbReference type="PATRIC" id="fig|1618761.3.peg.550"/>
<dbReference type="Pfam" id="PF01041">
    <property type="entry name" value="DegT_DnrJ_EryC1"/>
    <property type="match status" value="1"/>
</dbReference>
<evidence type="ECO:0000256" key="3">
    <source>
        <dbReference type="RuleBase" id="RU004508"/>
    </source>
</evidence>
<dbReference type="InterPro" id="IPR015422">
    <property type="entry name" value="PyrdxlP-dep_Trfase_small"/>
</dbReference>
<dbReference type="PANTHER" id="PTHR30244:SF34">
    <property type="entry name" value="DTDP-4-AMINO-4,6-DIDEOXYGALACTOSE TRANSAMINASE"/>
    <property type="match status" value="1"/>
</dbReference>
<comment type="similarity">
    <text evidence="3">Belongs to the DegT/DnrJ/EryC1 family.</text>
</comment>
<evidence type="ECO:0000256" key="2">
    <source>
        <dbReference type="PIRSR" id="PIRSR000390-2"/>
    </source>
</evidence>
<dbReference type="Gene3D" id="3.90.1150.10">
    <property type="entry name" value="Aspartate Aminotransferase, domain 1"/>
    <property type="match status" value="1"/>
</dbReference>
<dbReference type="GO" id="GO:0030170">
    <property type="term" value="F:pyridoxal phosphate binding"/>
    <property type="evidence" value="ECO:0007669"/>
    <property type="project" value="TreeGrafter"/>
</dbReference>
<dbReference type="InterPro" id="IPR000653">
    <property type="entry name" value="DegT/StrS_aminotransferase"/>
</dbReference>
<evidence type="ECO:0000313" key="5">
    <source>
        <dbReference type="Proteomes" id="UP000034952"/>
    </source>
</evidence>
<reference evidence="4 5" key="1">
    <citation type="journal article" date="2015" name="Nature">
        <title>rRNA introns, odd ribosomes, and small enigmatic genomes across a large radiation of phyla.</title>
        <authorList>
            <person name="Brown C.T."/>
            <person name="Hug L.A."/>
            <person name="Thomas B.C."/>
            <person name="Sharon I."/>
            <person name="Castelle C.J."/>
            <person name="Singh A."/>
            <person name="Wilkins M.J."/>
            <person name="Williams K.H."/>
            <person name="Banfield J.F."/>
        </authorList>
    </citation>
    <scope>NUCLEOTIDE SEQUENCE [LARGE SCALE GENOMIC DNA]</scope>
</reference>
<feature type="modified residue" description="N6-(pyridoxal phosphate)lysine" evidence="2">
    <location>
        <position position="185"/>
    </location>
</feature>
<organism evidence="4 5">
    <name type="scientific">Candidatus Nomurabacteria bacterium GW2011_GWE1_35_16</name>
    <dbReference type="NCBI Taxonomy" id="1618761"/>
    <lineage>
        <taxon>Bacteria</taxon>
        <taxon>Candidatus Nomuraibacteriota</taxon>
    </lineage>
</organism>
<dbReference type="InterPro" id="IPR015421">
    <property type="entry name" value="PyrdxlP-dep_Trfase_major"/>
</dbReference>
<keyword evidence="4" id="KW-0808">Transferase</keyword>
<feature type="active site" description="Proton acceptor" evidence="1">
    <location>
        <position position="185"/>
    </location>
</feature>
<evidence type="ECO:0000313" key="4">
    <source>
        <dbReference type="EMBL" id="KKP66186.1"/>
    </source>
</evidence>
<dbReference type="Proteomes" id="UP000034952">
    <property type="component" value="Unassembled WGS sequence"/>
</dbReference>
<evidence type="ECO:0000256" key="1">
    <source>
        <dbReference type="PIRSR" id="PIRSR000390-1"/>
    </source>
</evidence>
<keyword evidence="4" id="KW-0032">Aminotransferase</keyword>
<dbReference type="PIRSF" id="PIRSF000390">
    <property type="entry name" value="PLP_StrS"/>
    <property type="match status" value="1"/>
</dbReference>
<dbReference type="EMBL" id="LBPY01000011">
    <property type="protein sequence ID" value="KKP66186.1"/>
    <property type="molecule type" value="Genomic_DNA"/>
</dbReference>
<sequence length="385" mass="43302">MKNIKYIPFHKPTIPKEVITSIKGSLDSGWITTGPKVKRFEKALSEIITKNNIVATSSCTSALHTAYTISDINKGDEVIVPSFTFCSTINMLVNIGAVPIFVDIDENSYCIDPNDIEHRITKKTKAIVVVHYAGMPADMSKINKIAKKYKLIIIEDAAHAFTSIYKGKFIGSSKNLTCFSFYATKNFTTAEGGAIVCSNIKQENRARIFINHGISKNASTRYAQGGTYQYDVLSPGYKYNLSDIHASIGLSQLPYQKVFRKQRLNIVNRYKNGLINNNYLILPTDPPYPNSTHAWHLFTIQILPSSKCTRDELFSFLMQNKIGTSVHYIPNHLQTYYKGKNKVHLPITEKIASRIISLPLYESLSNTNVDRIIKLINYATKNGIK</sequence>
<dbReference type="Gene3D" id="3.40.640.10">
    <property type="entry name" value="Type I PLP-dependent aspartate aminotransferase-like (Major domain)"/>
    <property type="match status" value="1"/>
</dbReference>
<dbReference type="InterPro" id="IPR015424">
    <property type="entry name" value="PyrdxlP-dep_Trfase"/>
</dbReference>
<dbReference type="CDD" id="cd00616">
    <property type="entry name" value="AHBA_syn"/>
    <property type="match status" value="1"/>
</dbReference>
<proteinExistence type="inferred from homology"/>
<name>A0A0G0BRB0_9BACT</name>
<dbReference type="PANTHER" id="PTHR30244">
    <property type="entry name" value="TRANSAMINASE"/>
    <property type="match status" value="1"/>
</dbReference>
<dbReference type="GO" id="GO:0000271">
    <property type="term" value="P:polysaccharide biosynthetic process"/>
    <property type="evidence" value="ECO:0007669"/>
    <property type="project" value="TreeGrafter"/>
</dbReference>